<evidence type="ECO:0008006" key="6">
    <source>
        <dbReference type="Google" id="ProtNLM"/>
    </source>
</evidence>
<dbReference type="Pfam" id="PF01903">
    <property type="entry name" value="CbiX"/>
    <property type="match status" value="1"/>
</dbReference>
<dbReference type="EMBL" id="SIDB01000008">
    <property type="protein sequence ID" value="KAI3429802.1"/>
    <property type="molecule type" value="Genomic_DNA"/>
</dbReference>
<evidence type="ECO:0000256" key="2">
    <source>
        <dbReference type="ARBA" id="ARBA00023239"/>
    </source>
</evidence>
<reference evidence="4" key="2">
    <citation type="submission" date="2020-11" db="EMBL/GenBank/DDBJ databases">
        <authorList>
            <person name="Cecchin M."/>
            <person name="Marcolungo L."/>
            <person name="Rossato M."/>
            <person name="Girolomoni L."/>
            <person name="Cosentino E."/>
            <person name="Cuine S."/>
            <person name="Li-Beisson Y."/>
            <person name="Delledonne M."/>
            <person name="Ballottari M."/>
        </authorList>
    </citation>
    <scope>NUCLEOTIDE SEQUENCE</scope>
    <source>
        <strain evidence="4">211/11P</strain>
        <tissue evidence="4">Whole cell</tissue>
    </source>
</reference>
<proteinExistence type="predicted"/>
<keyword evidence="2" id="KW-0456">Lyase</keyword>
<keyword evidence="1" id="KW-0479">Metal-binding</keyword>
<gene>
    <name evidence="4" type="ORF">D9Q98_010115</name>
</gene>
<dbReference type="PANTHER" id="PTHR33542:SF3">
    <property type="entry name" value="SIROHYDROCHLORIN FERROCHELATASE, CHLOROPLASTIC"/>
    <property type="match status" value="1"/>
</dbReference>
<evidence type="ECO:0000256" key="3">
    <source>
        <dbReference type="SAM" id="MobiDB-lite"/>
    </source>
</evidence>
<dbReference type="Proteomes" id="UP001055712">
    <property type="component" value="Unassembled WGS sequence"/>
</dbReference>
<name>A0A9D4YWA5_CHLVU</name>
<feature type="compositionally biased region" description="Basic residues" evidence="3">
    <location>
        <begin position="43"/>
        <end position="53"/>
    </location>
</feature>
<organism evidence="4 5">
    <name type="scientific">Chlorella vulgaris</name>
    <name type="common">Green alga</name>
    <dbReference type="NCBI Taxonomy" id="3077"/>
    <lineage>
        <taxon>Eukaryota</taxon>
        <taxon>Viridiplantae</taxon>
        <taxon>Chlorophyta</taxon>
        <taxon>core chlorophytes</taxon>
        <taxon>Trebouxiophyceae</taxon>
        <taxon>Chlorellales</taxon>
        <taxon>Chlorellaceae</taxon>
        <taxon>Chlorella clade</taxon>
        <taxon>Chlorella</taxon>
    </lineage>
</organism>
<dbReference type="InterPro" id="IPR050963">
    <property type="entry name" value="Sirohydro_Cobaltochel/CbiX"/>
</dbReference>
<dbReference type="CDD" id="cd03416">
    <property type="entry name" value="CbiX_SirB_N"/>
    <property type="match status" value="1"/>
</dbReference>
<accession>A0A9D4YWA5</accession>
<reference evidence="4" key="1">
    <citation type="journal article" date="2019" name="Plant J.">
        <title>Chlorella vulgaris genome assembly and annotation reveals the molecular basis for metabolic acclimation to high light conditions.</title>
        <authorList>
            <person name="Cecchin M."/>
            <person name="Marcolungo L."/>
            <person name="Rossato M."/>
            <person name="Girolomoni L."/>
            <person name="Cosentino E."/>
            <person name="Cuine S."/>
            <person name="Li-Beisson Y."/>
            <person name="Delledonne M."/>
            <person name="Ballottari M."/>
        </authorList>
    </citation>
    <scope>NUCLEOTIDE SEQUENCE</scope>
    <source>
        <strain evidence="4">211/11P</strain>
    </source>
</reference>
<evidence type="ECO:0000256" key="1">
    <source>
        <dbReference type="ARBA" id="ARBA00022723"/>
    </source>
</evidence>
<dbReference type="OrthoDB" id="3543at2759"/>
<comment type="caution">
    <text evidence="4">The sequence shown here is derived from an EMBL/GenBank/DDBJ whole genome shotgun (WGS) entry which is preliminary data.</text>
</comment>
<dbReference type="GO" id="GO:0046872">
    <property type="term" value="F:metal ion binding"/>
    <property type="evidence" value="ECO:0007669"/>
    <property type="project" value="UniProtKB-KW"/>
</dbReference>
<dbReference type="SUPFAM" id="SSF53800">
    <property type="entry name" value="Chelatase"/>
    <property type="match status" value="1"/>
</dbReference>
<feature type="region of interest" description="Disordered" evidence="3">
    <location>
        <begin position="40"/>
        <end position="77"/>
    </location>
</feature>
<keyword evidence="5" id="KW-1185">Reference proteome</keyword>
<evidence type="ECO:0000313" key="4">
    <source>
        <dbReference type="EMBL" id="KAI3429802.1"/>
    </source>
</evidence>
<sequence length="213" mass="22503">MSVTVFAQLVRQPPTCSHAPAHRTWHAQPGHRSAAALTSLPTHHGHQRRRAAAGRRNPTVLPRAGSNGGSSQGGDNELGVVIVDHGSRKAEANESLFEFVDLYKQVTGRQLVEVAHMELAEPTIEQAVARCAAAGARRVIIAPYFLSRGRHVQQDIPELASAAAAAHPSVECVVAEPIGIDALMAQLIEHRVQAAEAEGSAVARPVSNAAAAQ</sequence>
<evidence type="ECO:0000313" key="5">
    <source>
        <dbReference type="Proteomes" id="UP001055712"/>
    </source>
</evidence>
<dbReference type="PANTHER" id="PTHR33542">
    <property type="entry name" value="SIROHYDROCHLORIN FERROCHELATASE, CHLOROPLASTIC"/>
    <property type="match status" value="1"/>
</dbReference>
<dbReference type="GO" id="GO:0016829">
    <property type="term" value="F:lyase activity"/>
    <property type="evidence" value="ECO:0007669"/>
    <property type="project" value="UniProtKB-KW"/>
</dbReference>
<protein>
    <recommendedName>
        <fullName evidence="6">Sirohydrochlorin cobaltochelatase</fullName>
    </recommendedName>
</protein>
<dbReference type="AlphaFoldDB" id="A0A9D4YWA5"/>
<dbReference type="InterPro" id="IPR002762">
    <property type="entry name" value="CbiX-like"/>
</dbReference>
<dbReference type="Gene3D" id="3.40.50.1400">
    <property type="match status" value="1"/>
</dbReference>